<dbReference type="Pfam" id="PF21082">
    <property type="entry name" value="MS_channel_3rd"/>
    <property type="match status" value="1"/>
</dbReference>
<dbReference type="EMBL" id="FXTG01000005">
    <property type="protein sequence ID" value="SMO75054.1"/>
    <property type="molecule type" value="Genomic_DNA"/>
</dbReference>
<evidence type="ECO:0000259" key="8">
    <source>
        <dbReference type="Pfam" id="PF00924"/>
    </source>
</evidence>
<accession>A0ABY1N2H7</accession>
<sequence>MAHAGGGGRLVAFRTDFSGVLAWLSNDGLEVVLLVLGAALMTRAIGKVARMWTGRIDARNADRELWSEESKHLHSLVQVVSYVAVGMLYILFGIQILLRFGVNLVTLVAPATVLGAALGFGAQKIVQDFLAGFFVLAERQYGYGDIVELTTATGVAAGTIEDVTLRITRLRTLDGEAVIVPNGQIVTAINQSQDWARAIIDVPVPNNADMDKAHEVLAEVCRDIVHDDRVGEYVLDEPSVMGVQSIKLEQTVIRLLARTKPGMQWEVGRRMRAVILRRFRQEGIVLEPEALAAIRAGMLRPQTGEGSV</sequence>
<evidence type="ECO:0000256" key="3">
    <source>
        <dbReference type="ARBA" id="ARBA00022475"/>
    </source>
</evidence>
<keyword evidence="11" id="KW-1185">Reference proteome</keyword>
<feature type="domain" description="Mechanosensitive ion channel MscS C-terminal" evidence="9">
    <location>
        <begin position="200"/>
        <end position="285"/>
    </location>
</feature>
<feature type="domain" description="Mechanosensitive ion channel MscS" evidence="8">
    <location>
        <begin position="125"/>
        <end position="191"/>
    </location>
</feature>
<evidence type="ECO:0000313" key="10">
    <source>
        <dbReference type="EMBL" id="SMO75054.1"/>
    </source>
</evidence>
<evidence type="ECO:0000256" key="5">
    <source>
        <dbReference type="ARBA" id="ARBA00022989"/>
    </source>
</evidence>
<dbReference type="InterPro" id="IPR023408">
    <property type="entry name" value="MscS_beta-dom_sf"/>
</dbReference>
<comment type="subcellular location">
    <subcellularLocation>
        <location evidence="1">Cell membrane</location>
        <topology evidence="1">Multi-pass membrane protein</topology>
    </subcellularLocation>
</comment>
<keyword evidence="5 7" id="KW-1133">Transmembrane helix</keyword>
<dbReference type="InterPro" id="IPR006685">
    <property type="entry name" value="MscS_channel_2nd"/>
</dbReference>
<dbReference type="SUPFAM" id="SSF82689">
    <property type="entry name" value="Mechanosensitive channel protein MscS (YggB), C-terminal domain"/>
    <property type="match status" value="1"/>
</dbReference>
<dbReference type="SUPFAM" id="SSF50182">
    <property type="entry name" value="Sm-like ribonucleoproteins"/>
    <property type="match status" value="1"/>
</dbReference>
<proteinExistence type="inferred from homology"/>
<evidence type="ECO:0000259" key="9">
    <source>
        <dbReference type="Pfam" id="PF21082"/>
    </source>
</evidence>
<dbReference type="InterPro" id="IPR045276">
    <property type="entry name" value="YbiO_bact"/>
</dbReference>
<keyword evidence="4 7" id="KW-0812">Transmembrane</keyword>
<dbReference type="Proteomes" id="UP000315460">
    <property type="component" value="Unassembled WGS sequence"/>
</dbReference>
<dbReference type="Gene3D" id="3.30.70.100">
    <property type="match status" value="1"/>
</dbReference>
<evidence type="ECO:0000256" key="2">
    <source>
        <dbReference type="ARBA" id="ARBA00008017"/>
    </source>
</evidence>
<comment type="caution">
    <text evidence="10">The sequence shown here is derived from an EMBL/GenBank/DDBJ whole genome shotgun (WGS) entry which is preliminary data.</text>
</comment>
<keyword evidence="6 7" id="KW-0472">Membrane</keyword>
<dbReference type="InterPro" id="IPR049278">
    <property type="entry name" value="MS_channel_C"/>
</dbReference>
<dbReference type="InterPro" id="IPR010920">
    <property type="entry name" value="LSM_dom_sf"/>
</dbReference>
<dbReference type="Gene3D" id="1.10.287.1260">
    <property type="match status" value="1"/>
</dbReference>
<dbReference type="PANTHER" id="PTHR30460:SF0">
    <property type="entry name" value="MODERATE CONDUCTANCE MECHANOSENSITIVE CHANNEL YBIO"/>
    <property type="match status" value="1"/>
</dbReference>
<evidence type="ECO:0000256" key="6">
    <source>
        <dbReference type="ARBA" id="ARBA00023136"/>
    </source>
</evidence>
<protein>
    <submittedName>
        <fullName evidence="10">Small conductance mechanosensitive channel</fullName>
    </submittedName>
</protein>
<keyword evidence="3" id="KW-1003">Cell membrane</keyword>
<organism evidence="10 11">
    <name type="scientific">Dietzia kunjamensis subsp. schimae</name>
    <dbReference type="NCBI Taxonomy" id="498198"/>
    <lineage>
        <taxon>Bacteria</taxon>
        <taxon>Bacillati</taxon>
        <taxon>Actinomycetota</taxon>
        <taxon>Actinomycetes</taxon>
        <taxon>Mycobacteriales</taxon>
        <taxon>Dietziaceae</taxon>
        <taxon>Dietzia</taxon>
    </lineage>
</organism>
<comment type="similarity">
    <text evidence="2">Belongs to the MscS (TC 1.A.23) family.</text>
</comment>
<evidence type="ECO:0000256" key="7">
    <source>
        <dbReference type="SAM" id="Phobius"/>
    </source>
</evidence>
<name>A0ABY1N2H7_9ACTN</name>
<evidence type="ECO:0000313" key="11">
    <source>
        <dbReference type="Proteomes" id="UP000315460"/>
    </source>
</evidence>
<feature type="transmembrane region" description="Helical" evidence="7">
    <location>
        <begin position="20"/>
        <end position="41"/>
    </location>
</feature>
<evidence type="ECO:0000256" key="4">
    <source>
        <dbReference type="ARBA" id="ARBA00022692"/>
    </source>
</evidence>
<dbReference type="PANTHER" id="PTHR30460">
    <property type="entry name" value="MODERATE CONDUCTANCE MECHANOSENSITIVE CHANNEL YBIO"/>
    <property type="match status" value="1"/>
</dbReference>
<evidence type="ECO:0000256" key="1">
    <source>
        <dbReference type="ARBA" id="ARBA00004651"/>
    </source>
</evidence>
<reference evidence="10 11" key="1">
    <citation type="submission" date="2017-05" db="EMBL/GenBank/DDBJ databases">
        <authorList>
            <person name="Varghese N."/>
            <person name="Submissions S."/>
        </authorList>
    </citation>
    <scope>NUCLEOTIDE SEQUENCE [LARGE SCALE GENOMIC DNA]</scope>
    <source>
        <strain evidence="10 11">DSM 45139</strain>
    </source>
</reference>
<feature type="transmembrane region" description="Helical" evidence="7">
    <location>
        <begin position="79"/>
        <end position="98"/>
    </location>
</feature>
<feature type="transmembrane region" description="Helical" evidence="7">
    <location>
        <begin position="104"/>
        <end position="122"/>
    </location>
</feature>
<dbReference type="InterPro" id="IPR011066">
    <property type="entry name" value="MscS_channel_C_sf"/>
</dbReference>
<dbReference type="Pfam" id="PF00924">
    <property type="entry name" value="MS_channel_2nd"/>
    <property type="match status" value="1"/>
</dbReference>
<dbReference type="Gene3D" id="2.30.30.60">
    <property type="match status" value="1"/>
</dbReference>
<gene>
    <name evidence="10" type="ORF">SAMN06265174_10518</name>
</gene>